<comment type="caution">
    <text evidence="2">The sequence shown here is derived from an EMBL/GenBank/DDBJ whole genome shotgun (WGS) entry which is preliminary data.</text>
</comment>
<dbReference type="RefSeq" id="WP_184117668.1">
    <property type="nucleotide sequence ID" value="NZ_BSUI01000011.1"/>
</dbReference>
<gene>
    <name evidence="2" type="ORF">HNQ10_003778</name>
</gene>
<feature type="domain" description="Antitoxin Xre/MbcA/ParS-like toxin-binding" evidence="1">
    <location>
        <begin position="114"/>
        <end position="157"/>
    </location>
</feature>
<name>A0ABR6MYC3_9DEIO</name>
<evidence type="ECO:0000313" key="3">
    <source>
        <dbReference type="Proteomes" id="UP000536909"/>
    </source>
</evidence>
<accession>A0ABR6MYC3</accession>
<keyword evidence="3" id="KW-1185">Reference proteome</keyword>
<proteinExistence type="predicted"/>
<dbReference type="EMBL" id="JACHFV010000015">
    <property type="protein sequence ID" value="MBB5296918.1"/>
    <property type="molecule type" value="Genomic_DNA"/>
</dbReference>
<dbReference type="Proteomes" id="UP000536909">
    <property type="component" value="Unassembled WGS sequence"/>
</dbReference>
<dbReference type="InterPro" id="IPR024467">
    <property type="entry name" value="Xre/MbcA/ParS-like_toxin-bd"/>
</dbReference>
<organism evidence="2 3">
    <name type="scientific">Deinococcus metallilatus</name>
    <dbReference type="NCBI Taxonomy" id="1211322"/>
    <lineage>
        <taxon>Bacteria</taxon>
        <taxon>Thermotogati</taxon>
        <taxon>Deinococcota</taxon>
        <taxon>Deinococci</taxon>
        <taxon>Deinococcales</taxon>
        <taxon>Deinococcaceae</taxon>
        <taxon>Deinococcus</taxon>
    </lineage>
</organism>
<reference evidence="2 3" key="1">
    <citation type="submission" date="2020-08" db="EMBL/GenBank/DDBJ databases">
        <title>Genomic Encyclopedia of Type Strains, Phase IV (KMG-IV): sequencing the most valuable type-strain genomes for metagenomic binning, comparative biology and taxonomic classification.</title>
        <authorList>
            <person name="Goeker M."/>
        </authorList>
    </citation>
    <scope>NUCLEOTIDE SEQUENCE [LARGE SCALE GENOMIC DNA]</scope>
    <source>
        <strain evidence="2 3">DSM 105434</strain>
    </source>
</reference>
<evidence type="ECO:0000313" key="2">
    <source>
        <dbReference type="EMBL" id="MBB5296918.1"/>
    </source>
</evidence>
<protein>
    <submittedName>
        <fullName evidence="2">Uncharacterized protein (DUF2384 family)</fullName>
    </submittedName>
</protein>
<evidence type="ECO:0000259" key="1">
    <source>
        <dbReference type="Pfam" id="PF09722"/>
    </source>
</evidence>
<dbReference type="Pfam" id="PF09722">
    <property type="entry name" value="Xre_MbcA_ParS_C"/>
    <property type="match status" value="1"/>
</dbReference>
<sequence>MTQARLKPDLDADQVFAGLRRSSPRQARQQLFEQVTHLDPYRLDALLLQDAPVPPRTSSRLIALNLAALLDVNLKDVMPVLGVSESTLTRQPVPSRLLIDRAYSVVRIFAQVMAVLGPEGAQHWLRTPNPALEGEAPFTLLSTRYGEEKVQNVITALLQGAVL</sequence>